<evidence type="ECO:0000313" key="3">
    <source>
        <dbReference type="Proteomes" id="UP000501690"/>
    </source>
</evidence>
<proteinExistence type="predicted"/>
<dbReference type="EMBL" id="CP039351">
    <property type="protein sequence ID" value="QCD99133.1"/>
    <property type="molecule type" value="Genomic_DNA"/>
</dbReference>
<name>A0A4D6MEC3_VIGUN</name>
<reference evidence="2 3" key="1">
    <citation type="submission" date="2019-04" db="EMBL/GenBank/DDBJ databases">
        <title>An improved genome assembly and genetic linkage map for asparagus bean, Vigna unguiculata ssp. sesquipedialis.</title>
        <authorList>
            <person name="Xia Q."/>
            <person name="Zhang R."/>
            <person name="Dong Y."/>
        </authorList>
    </citation>
    <scope>NUCLEOTIDE SEQUENCE [LARGE SCALE GENOMIC DNA]</scope>
    <source>
        <tissue evidence="2">Leaf</tissue>
    </source>
</reference>
<feature type="compositionally biased region" description="Basic and acidic residues" evidence="1">
    <location>
        <begin position="62"/>
        <end position="74"/>
    </location>
</feature>
<organism evidence="2 3">
    <name type="scientific">Vigna unguiculata</name>
    <name type="common">Cowpea</name>
    <dbReference type="NCBI Taxonomy" id="3917"/>
    <lineage>
        <taxon>Eukaryota</taxon>
        <taxon>Viridiplantae</taxon>
        <taxon>Streptophyta</taxon>
        <taxon>Embryophyta</taxon>
        <taxon>Tracheophyta</taxon>
        <taxon>Spermatophyta</taxon>
        <taxon>Magnoliopsida</taxon>
        <taxon>eudicotyledons</taxon>
        <taxon>Gunneridae</taxon>
        <taxon>Pentapetalae</taxon>
        <taxon>rosids</taxon>
        <taxon>fabids</taxon>
        <taxon>Fabales</taxon>
        <taxon>Fabaceae</taxon>
        <taxon>Papilionoideae</taxon>
        <taxon>50 kb inversion clade</taxon>
        <taxon>NPAAA clade</taxon>
        <taxon>indigoferoid/millettioid clade</taxon>
        <taxon>Phaseoleae</taxon>
        <taxon>Vigna</taxon>
    </lineage>
</organism>
<evidence type="ECO:0000256" key="1">
    <source>
        <dbReference type="SAM" id="MobiDB-lite"/>
    </source>
</evidence>
<evidence type="ECO:0000313" key="2">
    <source>
        <dbReference type="EMBL" id="QCD99133.1"/>
    </source>
</evidence>
<sequence>MLLRHYLRYSPNNIVPDIGSISDIKVRGATTTTLRGATTAEARGAATAALRGVKARGAVNEEESKRRTEQNGDDALWRKTEKMNSANGCTVPDIGSISDIKVRGATTTTLRGATTAEARGAATAALRGVKVVVSGAKVVVLVWRLVDQNGKGSWCGGV</sequence>
<feature type="region of interest" description="Disordered" evidence="1">
    <location>
        <begin position="55"/>
        <end position="74"/>
    </location>
</feature>
<keyword evidence="3" id="KW-1185">Reference proteome</keyword>
<dbReference type="AlphaFoldDB" id="A0A4D6MEC3"/>
<accession>A0A4D6MEC3</accession>
<protein>
    <submittedName>
        <fullName evidence="2">Uncharacterized protein</fullName>
    </submittedName>
</protein>
<gene>
    <name evidence="2" type="ORF">DEO72_LG7g413</name>
</gene>
<dbReference type="Proteomes" id="UP000501690">
    <property type="component" value="Linkage Group LG7"/>
</dbReference>